<evidence type="ECO:0000313" key="2">
    <source>
        <dbReference type="EMBL" id="KAG9496655.1"/>
    </source>
</evidence>
<accession>A0A9P8IKE6</accession>
<evidence type="ECO:0000256" key="1">
    <source>
        <dbReference type="SAM" id="MobiDB-lite"/>
    </source>
</evidence>
<evidence type="ECO:0000313" key="3">
    <source>
        <dbReference type="Proteomes" id="UP000827133"/>
    </source>
</evidence>
<dbReference type="GeneID" id="68319289"/>
<proteinExistence type="predicted"/>
<feature type="compositionally biased region" description="Basic and acidic residues" evidence="1">
    <location>
        <begin position="32"/>
        <end position="41"/>
    </location>
</feature>
<dbReference type="AlphaFoldDB" id="A0A9P8IKE6"/>
<dbReference type="RefSeq" id="XP_044675655.1">
    <property type="nucleotide sequence ID" value="XM_044828980.1"/>
</dbReference>
<name>A0A9P8IKE6_9HYPO</name>
<organism evidence="2 3">
    <name type="scientific">Fusarium musae</name>
    <dbReference type="NCBI Taxonomy" id="1042133"/>
    <lineage>
        <taxon>Eukaryota</taxon>
        <taxon>Fungi</taxon>
        <taxon>Dikarya</taxon>
        <taxon>Ascomycota</taxon>
        <taxon>Pezizomycotina</taxon>
        <taxon>Sordariomycetes</taxon>
        <taxon>Hypocreomycetidae</taxon>
        <taxon>Hypocreales</taxon>
        <taxon>Nectriaceae</taxon>
        <taxon>Fusarium</taxon>
    </lineage>
</organism>
<feature type="region of interest" description="Disordered" evidence="1">
    <location>
        <begin position="1"/>
        <end position="53"/>
    </location>
</feature>
<comment type="caution">
    <text evidence="2">The sequence shown here is derived from an EMBL/GenBank/DDBJ whole genome shotgun (WGS) entry which is preliminary data.</text>
</comment>
<dbReference type="KEGG" id="fmu:J7337_011433"/>
<dbReference type="EMBL" id="JAHBCI010000009">
    <property type="protein sequence ID" value="KAG9496655.1"/>
    <property type="molecule type" value="Genomic_DNA"/>
</dbReference>
<gene>
    <name evidence="2" type="ORF">J7337_011433</name>
</gene>
<keyword evidence="3" id="KW-1185">Reference proteome</keyword>
<reference evidence="2" key="1">
    <citation type="journal article" date="2021" name="Mol. Plant Microbe Interact.">
        <title>Telomere to telomere genome assembly of Fusarium musae F31, causal agent of crown rot disease of banana.</title>
        <authorList>
            <person name="Degradi L."/>
            <person name="Tava V."/>
            <person name="Kunova A."/>
            <person name="Cortesi P."/>
            <person name="Saracchi M."/>
            <person name="Pasquali M."/>
        </authorList>
    </citation>
    <scope>NUCLEOTIDE SEQUENCE</scope>
    <source>
        <strain evidence="2">F31</strain>
    </source>
</reference>
<feature type="compositionally biased region" description="Polar residues" evidence="1">
    <location>
        <begin position="1"/>
        <end position="10"/>
    </location>
</feature>
<sequence length="587" mass="66463">MDPNTPSSPKRANESPYKLRKRTKTVQYADNPSRKGSDKKRVPGRRQQRQQRMWEHDETCQLLAHFQWSFSNGVDFWTTAFPKFQDTVQRAFTNDQAEKQLQHLSSQHGQMEGDDDYVNLLESGLDSLNLPDEIARNVDQFLNRIPDISAGQSADDARAKCCLKRLLVTFLVSPEKLKTILPAEEGAATAGLVDQVSSVDTGQITAAQQSSQASSPLGSTNQLVENSSLKRGEASVEKGFAGSLPPTRREIVEIETRLIASLIENERLKKELEQHYKPEARVLHTLQQFLESTHVRARRSRTINTNGPGMSSREISGAYASLFFKMQNACAQACRRDSEAPDKQASCSDLAESWALNTFKRDLKDCISQVRESKLLKDKLLLGLVGSAVIEMIFEPAFPAFIQAPNPVAEAYRELILDISGPTELHEADNNVLTNLIRKHEPEIIKRKVDELDRILHKHLDFFFVSPNGETEDQEEASRQDAVFTFFLTSALEFKMELTSNTTRLKFFYYAPDEAFDDTRMERCMFSDREKNTIKACLFPLLLFAPETPTLKENVLEHNTKYSTYFTRIFEGSHLDLQLAAKAIVLT</sequence>
<dbReference type="Proteomes" id="UP000827133">
    <property type="component" value="Unassembled WGS sequence"/>
</dbReference>
<protein>
    <submittedName>
        <fullName evidence="2">Uncharacterized protein</fullName>
    </submittedName>
</protein>